<evidence type="ECO:0000313" key="2">
    <source>
        <dbReference type="Proteomes" id="UP000317421"/>
    </source>
</evidence>
<dbReference type="PIRSF" id="PIRSF000709">
    <property type="entry name" value="6PFK_2-Ptase"/>
    <property type="match status" value="1"/>
</dbReference>
<dbReference type="PANTHER" id="PTHR48100:SF1">
    <property type="entry name" value="HISTIDINE PHOSPHATASE FAMILY PROTEIN-RELATED"/>
    <property type="match status" value="1"/>
</dbReference>
<dbReference type="CDD" id="cd07067">
    <property type="entry name" value="HP_PGM_like"/>
    <property type="match status" value="1"/>
</dbReference>
<keyword evidence="2" id="KW-1185">Reference proteome</keyword>
<dbReference type="PANTHER" id="PTHR48100">
    <property type="entry name" value="BROAD-SPECIFICITY PHOSPHATASE YOR283W-RELATED"/>
    <property type="match status" value="1"/>
</dbReference>
<organism evidence="1 2">
    <name type="scientific">Botrimarina colliarenosi</name>
    <dbReference type="NCBI Taxonomy" id="2528001"/>
    <lineage>
        <taxon>Bacteria</taxon>
        <taxon>Pseudomonadati</taxon>
        <taxon>Planctomycetota</taxon>
        <taxon>Planctomycetia</taxon>
        <taxon>Pirellulales</taxon>
        <taxon>Lacipirellulaceae</taxon>
        <taxon>Botrimarina</taxon>
    </lineage>
</organism>
<dbReference type="GO" id="GO:0005737">
    <property type="term" value="C:cytoplasm"/>
    <property type="evidence" value="ECO:0007669"/>
    <property type="project" value="TreeGrafter"/>
</dbReference>
<comment type="caution">
    <text evidence="1">The sequence shown here is derived from an EMBL/GenBank/DDBJ whole genome shotgun (WGS) entry which is preliminary data.</text>
</comment>
<dbReference type="InterPro" id="IPR013078">
    <property type="entry name" value="His_Pase_superF_clade-1"/>
</dbReference>
<dbReference type="InterPro" id="IPR050275">
    <property type="entry name" value="PGM_Phosphatase"/>
</dbReference>
<reference evidence="1 2" key="1">
    <citation type="submission" date="2019-02" db="EMBL/GenBank/DDBJ databases">
        <title>Deep-cultivation of Planctomycetes and their phenomic and genomic characterization uncovers novel biology.</title>
        <authorList>
            <person name="Wiegand S."/>
            <person name="Jogler M."/>
            <person name="Boedeker C."/>
            <person name="Pinto D."/>
            <person name="Vollmers J."/>
            <person name="Rivas-Marin E."/>
            <person name="Kohn T."/>
            <person name="Peeters S.H."/>
            <person name="Heuer A."/>
            <person name="Rast P."/>
            <person name="Oberbeckmann S."/>
            <person name="Bunk B."/>
            <person name="Jeske O."/>
            <person name="Meyerdierks A."/>
            <person name="Storesund J.E."/>
            <person name="Kallscheuer N."/>
            <person name="Luecker S."/>
            <person name="Lage O.M."/>
            <person name="Pohl T."/>
            <person name="Merkel B.J."/>
            <person name="Hornburger P."/>
            <person name="Mueller R.-W."/>
            <person name="Bruemmer F."/>
            <person name="Labrenz M."/>
            <person name="Spormann A.M."/>
            <person name="Op Den Camp H."/>
            <person name="Overmann J."/>
            <person name="Amann R."/>
            <person name="Jetten M.S.M."/>
            <person name="Mascher T."/>
            <person name="Medema M.H."/>
            <person name="Devos D.P."/>
            <person name="Kaster A.-K."/>
            <person name="Ovreas L."/>
            <person name="Rohde M."/>
            <person name="Galperin M.Y."/>
            <person name="Jogler C."/>
        </authorList>
    </citation>
    <scope>NUCLEOTIDE SEQUENCE [LARGE SCALE GENOMIC DNA]</scope>
    <source>
        <strain evidence="1 2">Pla108</strain>
    </source>
</reference>
<sequence length="201" mass="22036">MYLLRHGATPPNLVEPPVMQGDGVDEPLAPIGRDQATRVAAALADRPIRAIYASPMLRAMETASLVAERHGLPVEPIDSIREVKVGIWEGSNWPEVERNYPAEYRAFRDDPGKNGYPGGETLQQLLDRVTAAFGELMGRHAGEEIVVAAHSVVNRVYVGSLLDISLAKGYFIPQANCCVNIVRWRDGKAKLLTFNAIGHLQ</sequence>
<evidence type="ECO:0000313" key="1">
    <source>
        <dbReference type="EMBL" id="TWT97951.1"/>
    </source>
</evidence>
<dbReference type="Pfam" id="PF00300">
    <property type="entry name" value="His_Phos_1"/>
    <property type="match status" value="1"/>
</dbReference>
<dbReference type="EMBL" id="SJPR01000002">
    <property type="protein sequence ID" value="TWT97951.1"/>
    <property type="molecule type" value="Genomic_DNA"/>
</dbReference>
<dbReference type="EC" id="3.1.3.3" evidence="1"/>
<dbReference type="SUPFAM" id="SSF53254">
    <property type="entry name" value="Phosphoglycerate mutase-like"/>
    <property type="match status" value="1"/>
</dbReference>
<keyword evidence="1" id="KW-0378">Hydrolase</keyword>
<accession>A0A5C6AFW5</accession>
<proteinExistence type="predicted"/>
<dbReference type="SMART" id="SM00855">
    <property type="entry name" value="PGAM"/>
    <property type="match status" value="1"/>
</dbReference>
<dbReference type="AlphaFoldDB" id="A0A5C6AFW5"/>
<dbReference type="Gene3D" id="3.40.50.1240">
    <property type="entry name" value="Phosphoglycerate mutase-like"/>
    <property type="match status" value="1"/>
</dbReference>
<dbReference type="InterPro" id="IPR029033">
    <property type="entry name" value="His_PPase_superfam"/>
</dbReference>
<protein>
    <submittedName>
        <fullName evidence="1">Phosphoserine phosphatase 1</fullName>
        <ecNumber evidence="1">3.1.3.3</ecNumber>
    </submittedName>
</protein>
<dbReference type="GO" id="GO:0016791">
    <property type="term" value="F:phosphatase activity"/>
    <property type="evidence" value="ECO:0007669"/>
    <property type="project" value="TreeGrafter"/>
</dbReference>
<name>A0A5C6AFW5_9BACT</name>
<gene>
    <name evidence="1" type="primary">pspA_2</name>
    <name evidence="1" type="ORF">Pla108_21060</name>
</gene>
<dbReference type="Proteomes" id="UP000317421">
    <property type="component" value="Unassembled WGS sequence"/>
</dbReference>